<evidence type="ECO:0000313" key="2">
    <source>
        <dbReference type="Proteomes" id="UP000799755"/>
    </source>
</evidence>
<name>A0ACB6QF64_9PLEO</name>
<accession>A0ACB6QF64</accession>
<sequence>MDALTPTHAKSADEALQWEQTFDIELSNDDTLDYQLSPPVFLNTAEAHKYSPRDLVTERELLAGRFYLQVRCQRPKFGVYQDRPACLIILDHAFQNANTKSRFKSAQISIFFEDASVIYLDPNDDDNDDAFEAARPHRPKVLEFQPMNYMRHAPSTPTAKGSITATLGISSAGLVPGIPVPELSAEVEAKRPFVKEGFHSITGVTKGASQNLLSFALAENTLSKSGVIPRLSTPVIVSYTPGRKFAARVKVQAVLEGRFTGLVQGKKDDPLMFGSLLSMPEERVDLKKESLKELFHWVNRGDGMERRIFVYLHTALRLISHHPTSGTGKI</sequence>
<dbReference type="EMBL" id="MU003532">
    <property type="protein sequence ID" value="KAF2464997.1"/>
    <property type="molecule type" value="Genomic_DNA"/>
</dbReference>
<comment type="caution">
    <text evidence="1">The sequence shown here is derived from an EMBL/GenBank/DDBJ whole genome shotgun (WGS) entry which is preliminary data.</text>
</comment>
<keyword evidence="2" id="KW-1185">Reference proteome</keyword>
<evidence type="ECO:0000313" key="1">
    <source>
        <dbReference type="EMBL" id="KAF2464997.1"/>
    </source>
</evidence>
<dbReference type="Proteomes" id="UP000799755">
    <property type="component" value="Unassembled WGS sequence"/>
</dbReference>
<reference evidence="1" key="1">
    <citation type="journal article" date="2020" name="Stud. Mycol.">
        <title>101 Dothideomycetes genomes: a test case for predicting lifestyles and emergence of pathogens.</title>
        <authorList>
            <person name="Haridas S."/>
            <person name="Albert R."/>
            <person name="Binder M."/>
            <person name="Bloem J."/>
            <person name="Labutti K."/>
            <person name="Salamov A."/>
            <person name="Andreopoulos B."/>
            <person name="Baker S."/>
            <person name="Barry K."/>
            <person name="Bills G."/>
            <person name="Bluhm B."/>
            <person name="Cannon C."/>
            <person name="Castanera R."/>
            <person name="Culley D."/>
            <person name="Daum C."/>
            <person name="Ezra D."/>
            <person name="Gonzalez J."/>
            <person name="Henrissat B."/>
            <person name="Kuo A."/>
            <person name="Liang C."/>
            <person name="Lipzen A."/>
            <person name="Lutzoni F."/>
            <person name="Magnuson J."/>
            <person name="Mondo S."/>
            <person name="Nolan M."/>
            <person name="Ohm R."/>
            <person name="Pangilinan J."/>
            <person name="Park H.-J."/>
            <person name="Ramirez L."/>
            <person name="Alfaro M."/>
            <person name="Sun H."/>
            <person name="Tritt A."/>
            <person name="Yoshinaga Y."/>
            <person name="Zwiers L.-H."/>
            <person name="Turgeon B."/>
            <person name="Goodwin S."/>
            <person name="Spatafora J."/>
            <person name="Crous P."/>
            <person name="Grigoriev I."/>
        </authorList>
    </citation>
    <scope>NUCLEOTIDE SEQUENCE</scope>
    <source>
        <strain evidence="1">ATCC 200398</strain>
    </source>
</reference>
<gene>
    <name evidence="1" type="ORF">BDR25DRAFT_360901</name>
</gene>
<protein>
    <submittedName>
        <fullName evidence="1">Uncharacterized protein</fullName>
    </submittedName>
</protein>
<proteinExistence type="predicted"/>
<organism evidence="1 2">
    <name type="scientific">Lindgomyces ingoldianus</name>
    <dbReference type="NCBI Taxonomy" id="673940"/>
    <lineage>
        <taxon>Eukaryota</taxon>
        <taxon>Fungi</taxon>
        <taxon>Dikarya</taxon>
        <taxon>Ascomycota</taxon>
        <taxon>Pezizomycotina</taxon>
        <taxon>Dothideomycetes</taxon>
        <taxon>Pleosporomycetidae</taxon>
        <taxon>Pleosporales</taxon>
        <taxon>Lindgomycetaceae</taxon>
        <taxon>Lindgomyces</taxon>
    </lineage>
</organism>